<dbReference type="EC" id="2.7.10.1" evidence="2"/>
<keyword evidence="9 16" id="KW-1133">Transmembrane helix</keyword>
<evidence type="ECO:0000256" key="3">
    <source>
        <dbReference type="ARBA" id="ARBA00022679"/>
    </source>
</evidence>
<comment type="catalytic activity">
    <reaction evidence="13">
        <text>L-tyrosyl-[protein] + ATP = O-phospho-L-tyrosyl-[protein] + ADP + H(+)</text>
        <dbReference type="Rhea" id="RHEA:10596"/>
        <dbReference type="Rhea" id="RHEA-COMP:10136"/>
        <dbReference type="Rhea" id="RHEA-COMP:20101"/>
        <dbReference type="ChEBI" id="CHEBI:15378"/>
        <dbReference type="ChEBI" id="CHEBI:30616"/>
        <dbReference type="ChEBI" id="CHEBI:46858"/>
        <dbReference type="ChEBI" id="CHEBI:61978"/>
        <dbReference type="ChEBI" id="CHEBI:456216"/>
        <dbReference type="EC" id="2.7.10.1"/>
    </reaction>
</comment>
<dbReference type="GO" id="GO:0043235">
    <property type="term" value="C:receptor complex"/>
    <property type="evidence" value="ECO:0007669"/>
    <property type="project" value="TreeGrafter"/>
</dbReference>
<keyword evidence="5 17" id="KW-0732">Signal</keyword>
<dbReference type="InterPro" id="IPR020635">
    <property type="entry name" value="Tyr_kinase_cat_dom"/>
</dbReference>
<dbReference type="InterPro" id="IPR001245">
    <property type="entry name" value="Ser-Thr/Tyr_kinase_cat_dom"/>
</dbReference>
<evidence type="ECO:0000256" key="9">
    <source>
        <dbReference type="ARBA" id="ARBA00022989"/>
    </source>
</evidence>
<keyword evidence="11" id="KW-0829">Tyrosine-protein kinase</keyword>
<feature type="chain" id="PRO_5028809766" description="receptor protein-tyrosine kinase" evidence="17">
    <location>
        <begin position="25"/>
        <end position="1145"/>
    </location>
</feature>
<evidence type="ECO:0000256" key="11">
    <source>
        <dbReference type="ARBA" id="ARBA00023137"/>
    </source>
</evidence>
<keyword evidence="10 16" id="KW-0472">Membrane</keyword>
<dbReference type="SUPFAM" id="SSF56112">
    <property type="entry name" value="Protein kinase-like (PK-like)"/>
    <property type="match status" value="2"/>
</dbReference>
<dbReference type="InterPro" id="IPR050122">
    <property type="entry name" value="RTK"/>
</dbReference>
<dbReference type="FunFam" id="1.10.510.10:FF:000190">
    <property type="entry name" value="Proto-oncogene tyrosine-protein kinase receptor Ret"/>
    <property type="match status" value="1"/>
</dbReference>
<dbReference type="GO" id="GO:0007169">
    <property type="term" value="P:cell surface receptor protein tyrosine kinase signaling pathway"/>
    <property type="evidence" value="ECO:0007669"/>
    <property type="project" value="TreeGrafter"/>
</dbReference>
<evidence type="ECO:0000256" key="16">
    <source>
        <dbReference type="SAM" id="Phobius"/>
    </source>
</evidence>
<dbReference type="Pfam" id="PF07714">
    <property type="entry name" value="PK_Tyr_Ser-Thr"/>
    <property type="match status" value="3"/>
</dbReference>
<dbReference type="GO" id="GO:0004714">
    <property type="term" value="F:transmembrane receptor protein tyrosine kinase activity"/>
    <property type="evidence" value="ECO:0007669"/>
    <property type="project" value="UniProtKB-EC"/>
</dbReference>
<dbReference type="SMART" id="SM00219">
    <property type="entry name" value="TyrKc"/>
    <property type="match status" value="1"/>
</dbReference>
<dbReference type="GO" id="GO:1902533">
    <property type="term" value="P:positive regulation of intracellular signal transduction"/>
    <property type="evidence" value="ECO:0007669"/>
    <property type="project" value="UniProtKB-ARBA"/>
</dbReference>
<evidence type="ECO:0000256" key="7">
    <source>
        <dbReference type="ARBA" id="ARBA00022777"/>
    </source>
</evidence>
<dbReference type="InterPro" id="IPR000719">
    <property type="entry name" value="Prot_kinase_dom"/>
</dbReference>
<feature type="domain" description="Protein kinase" evidence="18">
    <location>
        <begin position="641"/>
        <end position="1115"/>
    </location>
</feature>
<feature type="region of interest" description="Disordered" evidence="15">
    <location>
        <begin position="1119"/>
        <end position="1145"/>
    </location>
</feature>
<dbReference type="AlphaFoldDB" id="A0A7G3B1I5"/>
<evidence type="ECO:0000256" key="8">
    <source>
        <dbReference type="ARBA" id="ARBA00022840"/>
    </source>
</evidence>
<evidence type="ECO:0000256" key="17">
    <source>
        <dbReference type="SAM" id="SignalP"/>
    </source>
</evidence>
<dbReference type="PANTHER" id="PTHR24416:SF620">
    <property type="entry name" value="TYROSINE-PROTEIN KINASE RECEPTOR TORSO"/>
    <property type="match status" value="1"/>
</dbReference>
<comment type="subcellular location">
    <subcellularLocation>
        <location evidence="1">Membrane</location>
        <topology evidence="1">Single-pass type I membrane protein</topology>
    </subcellularLocation>
</comment>
<feature type="binding site" evidence="14">
    <location>
        <position position="673"/>
    </location>
    <ligand>
        <name>ATP</name>
        <dbReference type="ChEBI" id="CHEBI:30616"/>
    </ligand>
</feature>
<dbReference type="EMBL" id="GITU01009676">
    <property type="protein sequence ID" value="MBC1178379.1"/>
    <property type="molecule type" value="Transcribed_RNA"/>
</dbReference>
<keyword evidence="12" id="KW-0325">Glycoprotein</keyword>
<evidence type="ECO:0000256" key="10">
    <source>
        <dbReference type="ARBA" id="ARBA00023136"/>
    </source>
</evidence>
<dbReference type="PROSITE" id="PS00109">
    <property type="entry name" value="PROTEIN_KINASE_TYR"/>
    <property type="match status" value="2"/>
</dbReference>
<dbReference type="VEuPathDB" id="VectorBase:LLONM1_011367"/>
<keyword evidence="8 14" id="KW-0067">ATP-binding</keyword>
<sequence length="1145" mass="131224">MHIVVIKYIQLFCLTVFVTNNINCDQLMLQNEHEDRTLYYAVGCTSNCLRNNSSESLSSCYEECFPRGQIDSNKHELTNASDTFSLRLLCRDDTSLTLEVVNGSTEETEIVQTVAHSKWRTRGMEFSSVPSNTTTSKINGNSARGSRFQPCDYCLYLLKVQETGNHFAERTVYLSNSSMIEITNLEPNRRYNISGTVINRFFEYAYIGKIYNFSTLKQDYTPLEIKNFVLERYEPQTENHSHLNALITWRPTTDYICFYEIMWYLPTETFIRVKNKDINESNSSMIEITNLEPNRRYNISGTVINRFFEYAYIGKIYNFSTLKQDYTPLEIKNFVLERYEPQTENHSHLNALITWRPTTDYICFYEIMWYLPTETFIRVKNKDINETDPYYKFWIPNLPFGSNFTVSIRGKNIKDPSREPSHNWIVNQTPTCLEWYNNSLEMCAPPAPNKIESEEELVDNNVYNINVTWEHPQVVPDYYTVNISDGDDNTSLDRSLNVSGDSTWAYFSSVRIVGVQYGISVQTHSAGGSAVTKGSKFFDKNLRVSENLGFFTLILLTLTPIALITITGVVAVVFFHRRAKLKRSEKRRRYFEDLEQKAPIDPNSNFDIKHSVFGSGMTLNMSEVDMIGFANDKLEVRRDQVTILDVLGEGAFGLVRKGIVKFDDGTEKPVAVKMLKKSPNSDEIKEFKQEIEVMKSVGAHPNIVGLIGHCTRDIHKMMLLTEFCSKGNLLNYLRVEWVRLSQIHLELMHQINEKISPSHTPALEKQKCPESIFNFDTSFGDKTFRNYKNVIDGTDHYEKIPADCVDQEGKGAKVASCTNACRCFVEILESSREQLKDANLNDLNTPSRLRKCTVKIKDCDCNHTASDAPRIPNAVENRSYNGILANGTLWAASRRQSGCESTPKNLTKKDLLHFARQVAVGMEFLACNKVVHRDLAARNVLVCEDNIVKISDFGLSRDVYQENMYKKEFLACNKVVHRDLAARNVLVCEDNVVKISDFGLSRDVYQENMYKKVGNGKLPIKWLALESLTHQVYTSQSDVWSYGVLLYEILTLGGNPYPSVPTNRLLKLLKSGYRMEKPGNCGPQLYELMLSCWMTNPNERPNFSGIVTKLDHLMTELPEHEPIDSENLRESKEKSTTGESYLKPL</sequence>
<name>A0A7G3B1I5_LUTLO</name>
<organism evidence="19">
    <name type="scientific">Lutzomyia longipalpis</name>
    <name type="common">Sand fly</name>
    <dbReference type="NCBI Taxonomy" id="7200"/>
    <lineage>
        <taxon>Eukaryota</taxon>
        <taxon>Metazoa</taxon>
        <taxon>Ecdysozoa</taxon>
        <taxon>Arthropoda</taxon>
        <taxon>Hexapoda</taxon>
        <taxon>Insecta</taxon>
        <taxon>Pterygota</taxon>
        <taxon>Neoptera</taxon>
        <taxon>Endopterygota</taxon>
        <taxon>Diptera</taxon>
        <taxon>Nematocera</taxon>
        <taxon>Psychodoidea</taxon>
        <taxon>Psychodidae</taxon>
        <taxon>Lutzomyia</taxon>
        <taxon>Lutzomyia</taxon>
    </lineage>
</organism>
<dbReference type="InterPro" id="IPR008266">
    <property type="entry name" value="Tyr_kinase_AS"/>
</dbReference>
<accession>A0A7G3B1I5</accession>
<dbReference type="CDD" id="cd00192">
    <property type="entry name" value="PTKc"/>
    <property type="match status" value="1"/>
</dbReference>
<dbReference type="GO" id="GO:0005524">
    <property type="term" value="F:ATP binding"/>
    <property type="evidence" value="ECO:0007669"/>
    <property type="project" value="UniProtKB-UniRule"/>
</dbReference>
<proteinExistence type="predicted"/>
<evidence type="ECO:0000256" key="2">
    <source>
        <dbReference type="ARBA" id="ARBA00011902"/>
    </source>
</evidence>
<keyword evidence="3" id="KW-0808">Transferase</keyword>
<dbReference type="PANTHER" id="PTHR24416">
    <property type="entry name" value="TYROSINE-PROTEIN KINASE RECEPTOR"/>
    <property type="match status" value="1"/>
</dbReference>
<keyword evidence="7 19" id="KW-0418">Kinase</keyword>
<evidence type="ECO:0000313" key="19">
    <source>
        <dbReference type="EMBL" id="MBC1178379.1"/>
    </source>
</evidence>
<reference evidence="19" key="1">
    <citation type="journal article" date="2020" name="BMC">
        <title>Leishmania infection induces a limited differential gene expression in the sand fly midgut.</title>
        <authorList>
            <person name="Coutinho-Abreu I.V."/>
            <person name="Serafim T.D."/>
            <person name="Meneses C."/>
            <person name="Kamhawi S."/>
            <person name="Oliveira F."/>
            <person name="Valenzuela J.G."/>
        </authorList>
    </citation>
    <scope>NUCLEOTIDE SEQUENCE</scope>
    <source>
        <strain evidence="19">Jacobina</strain>
        <tissue evidence="19">Midgut</tissue>
    </source>
</reference>
<dbReference type="Gene3D" id="3.30.200.20">
    <property type="entry name" value="Phosphorylase Kinase, domain 1"/>
    <property type="match status" value="1"/>
</dbReference>
<keyword evidence="6 14" id="KW-0547">Nucleotide-binding</keyword>
<evidence type="ECO:0000256" key="15">
    <source>
        <dbReference type="SAM" id="MobiDB-lite"/>
    </source>
</evidence>
<protein>
    <recommendedName>
        <fullName evidence="2">receptor protein-tyrosine kinase</fullName>
        <ecNumber evidence="2">2.7.10.1</ecNumber>
    </recommendedName>
</protein>
<feature type="transmembrane region" description="Helical" evidence="16">
    <location>
        <begin position="548"/>
        <end position="575"/>
    </location>
</feature>
<dbReference type="InterPro" id="IPR011009">
    <property type="entry name" value="Kinase-like_dom_sf"/>
</dbReference>
<evidence type="ECO:0000256" key="14">
    <source>
        <dbReference type="PROSITE-ProRule" id="PRU10141"/>
    </source>
</evidence>
<dbReference type="GO" id="GO:0005886">
    <property type="term" value="C:plasma membrane"/>
    <property type="evidence" value="ECO:0007669"/>
    <property type="project" value="TreeGrafter"/>
</dbReference>
<dbReference type="Gene3D" id="1.10.510.10">
    <property type="entry name" value="Transferase(Phosphotransferase) domain 1"/>
    <property type="match status" value="2"/>
</dbReference>
<dbReference type="PROSITE" id="PS50011">
    <property type="entry name" value="PROTEIN_KINASE_DOM"/>
    <property type="match status" value="1"/>
</dbReference>
<keyword evidence="4 16" id="KW-0812">Transmembrane</keyword>
<evidence type="ECO:0000256" key="4">
    <source>
        <dbReference type="ARBA" id="ARBA00022692"/>
    </source>
</evidence>
<keyword evidence="19" id="KW-0675">Receptor</keyword>
<evidence type="ECO:0000259" key="18">
    <source>
        <dbReference type="PROSITE" id="PS50011"/>
    </source>
</evidence>
<evidence type="ECO:0000256" key="13">
    <source>
        <dbReference type="ARBA" id="ARBA00051243"/>
    </source>
</evidence>
<evidence type="ECO:0000256" key="5">
    <source>
        <dbReference type="ARBA" id="ARBA00022729"/>
    </source>
</evidence>
<feature type="signal peptide" evidence="17">
    <location>
        <begin position="1"/>
        <end position="24"/>
    </location>
</feature>
<evidence type="ECO:0000256" key="6">
    <source>
        <dbReference type="ARBA" id="ARBA00022741"/>
    </source>
</evidence>
<dbReference type="InterPro" id="IPR017441">
    <property type="entry name" value="Protein_kinase_ATP_BS"/>
</dbReference>
<evidence type="ECO:0000256" key="1">
    <source>
        <dbReference type="ARBA" id="ARBA00004479"/>
    </source>
</evidence>
<feature type="compositionally biased region" description="Basic and acidic residues" evidence="15">
    <location>
        <begin position="1119"/>
        <end position="1136"/>
    </location>
</feature>
<evidence type="ECO:0000256" key="12">
    <source>
        <dbReference type="ARBA" id="ARBA00023180"/>
    </source>
</evidence>
<dbReference type="PROSITE" id="PS00107">
    <property type="entry name" value="PROTEIN_KINASE_ATP"/>
    <property type="match status" value="1"/>
</dbReference>